<protein>
    <submittedName>
        <fullName evidence="1">Uncharacterized protein</fullName>
    </submittedName>
</protein>
<keyword evidence="2" id="KW-1185">Reference proteome</keyword>
<dbReference type="KEGG" id="btab:109038640"/>
<sequence>MKVLYFYLFYNDDIREIIQVSNDEVSRVLLYESHKSNVSDTKTHNISNGQTENTLNKDVCEPNLSCGDCRSTNDVKGTSRKFSECISTTVKVFKIRNTITMDLYQLSYFHYLLGQSFCYRHSTIENFGKDIKLRNHAPLLKVKIKLLISSPSYHVLDYLWCQRLERLCYERQELETAMAWLSTLGGAFSALGDKQEQCAVIAGKISVQQLRNAMRLGDPLTVARCKLYFSLSLIQQRKFRPAKHIIKEQYQLAIANAEKDFKLVRMCLGIWSKLKYEKKHKKSKIS</sequence>
<dbReference type="EMBL" id="OU963867">
    <property type="protein sequence ID" value="CAH0391451.1"/>
    <property type="molecule type" value="Genomic_DNA"/>
</dbReference>
<dbReference type="Proteomes" id="UP001152759">
    <property type="component" value="Chromosome 6"/>
</dbReference>
<accession>A0A9P0AII4</accession>
<proteinExistence type="predicted"/>
<reference evidence="1" key="1">
    <citation type="submission" date="2021-12" db="EMBL/GenBank/DDBJ databases">
        <authorList>
            <person name="King R."/>
        </authorList>
    </citation>
    <scope>NUCLEOTIDE SEQUENCE</scope>
</reference>
<dbReference type="AlphaFoldDB" id="A0A9P0AII4"/>
<dbReference type="InterPro" id="IPR032072">
    <property type="entry name" value="DUF4807"/>
</dbReference>
<gene>
    <name evidence="1" type="ORF">BEMITA_LOCUS10065</name>
</gene>
<dbReference type="PANTHER" id="PTHR36693:SF1">
    <property type="entry name" value="GH02722P"/>
    <property type="match status" value="1"/>
</dbReference>
<organism evidence="1 2">
    <name type="scientific">Bemisia tabaci</name>
    <name type="common">Sweetpotato whitefly</name>
    <name type="synonym">Aleurodes tabaci</name>
    <dbReference type="NCBI Taxonomy" id="7038"/>
    <lineage>
        <taxon>Eukaryota</taxon>
        <taxon>Metazoa</taxon>
        <taxon>Ecdysozoa</taxon>
        <taxon>Arthropoda</taxon>
        <taxon>Hexapoda</taxon>
        <taxon>Insecta</taxon>
        <taxon>Pterygota</taxon>
        <taxon>Neoptera</taxon>
        <taxon>Paraneoptera</taxon>
        <taxon>Hemiptera</taxon>
        <taxon>Sternorrhyncha</taxon>
        <taxon>Aleyrodoidea</taxon>
        <taxon>Aleyrodidae</taxon>
        <taxon>Aleyrodinae</taxon>
        <taxon>Bemisia</taxon>
    </lineage>
</organism>
<evidence type="ECO:0000313" key="1">
    <source>
        <dbReference type="EMBL" id="CAH0391451.1"/>
    </source>
</evidence>
<name>A0A9P0AII4_BEMTA</name>
<evidence type="ECO:0000313" key="2">
    <source>
        <dbReference type="Proteomes" id="UP001152759"/>
    </source>
</evidence>
<dbReference type="PANTHER" id="PTHR36693">
    <property type="entry name" value="GH02722P"/>
    <property type="match status" value="1"/>
</dbReference>
<dbReference type="Pfam" id="PF16065">
    <property type="entry name" value="DUF4807"/>
    <property type="match status" value="1"/>
</dbReference>